<dbReference type="AlphaFoldDB" id="A0AAD1YIQ6"/>
<protein>
    <submittedName>
        <fullName evidence="1">Uncharacterized protein</fullName>
    </submittedName>
</protein>
<reference evidence="1" key="1">
    <citation type="submission" date="2022-10" db="EMBL/GenBank/DDBJ databases">
        <authorList>
            <person name="Aires J."/>
            <person name="Mesa V."/>
        </authorList>
    </citation>
    <scope>NUCLEOTIDE SEQUENCE</scope>
    <source>
        <strain evidence="1">Clostridium neonatale JD116</strain>
    </source>
</reference>
<dbReference type="Proteomes" id="UP001189143">
    <property type="component" value="Unassembled WGS sequence"/>
</dbReference>
<sequence length="92" mass="10663">MEVMAKMAKKLVALVEFPKSSFGHKYGYFTYIEDLKENDLLLVQTRTSYSLALFRGYTNKKAYTDVAKSWIVKNLQSNINDFEEKLLLGDLE</sequence>
<organism evidence="1 2">
    <name type="scientific">Clostridium neonatale</name>
    <dbReference type="NCBI Taxonomy" id="137838"/>
    <lineage>
        <taxon>Bacteria</taxon>
        <taxon>Bacillati</taxon>
        <taxon>Bacillota</taxon>
        <taxon>Clostridia</taxon>
        <taxon>Eubacteriales</taxon>
        <taxon>Clostridiaceae</taxon>
        <taxon>Clostridium</taxon>
    </lineage>
</organism>
<evidence type="ECO:0000313" key="1">
    <source>
        <dbReference type="EMBL" id="CAI3667408.1"/>
    </source>
</evidence>
<accession>A0AAD1YIQ6</accession>
<comment type="caution">
    <text evidence="1">The sequence shown here is derived from an EMBL/GenBank/DDBJ whole genome shotgun (WGS) entry which is preliminary data.</text>
</comment>
<evidence type="ECO:0000313" key="2">
    <source>
        <dbReference type="Proteomes" id="UP001189143"/>
    </source>
</evidence>
<dbReference type="EMBL" id="CAMTCP010000266">
    <property type="protein sequence ID" value="CAI3667408.1"/>
    <property type="molecule type" value="Genomic_DNA"/>
</dbReference>
<gene>
    <name evidence="1" type="ORF">CNEO2_660019</name>
</gene>
<name>A0AAD1YIQ6_9CLOT</name>
<proteinExistence type="predicted"/>